<dbReference type="Proteomes" id="UP001324634">
    <property type="component" value="Chromosome"/>
</dbReference>
<evidence type="ECO:0000313" key="2">
    <source>
        <dbReference type="Proteomes" id="UP001324634"/>
    </source>
</evidence>
<evidence type="ECO:0000313" key="1">
    <source>
        <dbReference type="EMBL" id="WPU64205.1"/>
    </source>
</evidence>
<sequence>MKTIFLLMLLIGGCTRIRYYQASDVRHELRQNSRKLDLMQTNIEKDFLEKVAYFQFYTSRPEQNEFFRDDLAYRIQDLEVKKDSLMAHTTYIKDKNDNLLDQLADKKKIKQSDAAFEDIEEFAHSTQKDANALFRDYAKYVNASEDFMRFALITL</sequence>
<reference evidence="1 2" key="1">
    <citation type="submission" date="2023-11" db="EMBL/GenBank/DDBJ databases">
        <title>Peredibacter starrii A3.12.</title>
        <authorList>
            <person name="Mitchell R.J."/>
        </authorList>
    </citation>
    <scope>NUCLEOTIDE SEQUENCE [LARGE SCALE GENOMIC DNA]</scope>
    <source>
        <strain evidence="1 2">A3.12</strain>
    </source>
</reference>
<proteinExistence type="predicted"/>
<protein>
    <submittedName>
        <fullName evidence="1">Uncharacterized protein</fullName>
    </submittedName>
</protein>
<name>A0AAX4HM01_9BACT</name>
<organism evidence="1 2">
    <name type="scientific">Peredibacter starrii</name>
    <dbReference type="NCBI Taxonomy" id="28202"/>
    <lineage>
        <taxon>Bacteria</taxon>
        <taxon>Pseudomonadati</taxon>
        <taxon>Bdellovibrionota</taxon>
        <taxon>Bacteriovoracia</taxon>
        <taxon>Bacteriovoracales</taxon>
        <taxon>Bacteriovoracaceae</taxon>
        <taxon>Peredibacter</taxon>
    </lineage>
</organism>
<accession>A0AAX4HM01</accession>
<gene>
    <name evidence="1" type="ORF">SOO65_16035</name>
</gene>
<dbReference type="KEGG" id="psti:SOO65_16035"/>
<dbReference type="EMBL" id="CP139487">
    <property type="protein sequence ID" value="WPU64205.1"/>
    <property type="molecule type" value="Genomic_DNA"/>
</dbReference>
<dbReference type="AlphaFoldDB" id="A0AAX4HM01"/>
<dbReference type="RefSeq" id="WP_321392560.1">
    <property type="nucleotide sequence ID" value="NZ_CP139487.1"/>
</dbReference>
<keyword evidence="2" id="KW-1185">Reference proteome</keyword>